<dbReference type="GO" id="GO:0003723">
    <property type="term" value="F:RNA binding"/>
    <property type="evidence" value="ECO:0007669"/>
    <property type="project" value="InterPro"/>
</dbReference>
<evidence type="ECO:0000313" key="3">
    <source>
        <dbReference type="EMBL" id="POS83788.1"/>
    </source>
</evidence>
<dbReference type="OrthoDB" id="5425539at2759"/>
<reference evidence="3 4" key="1">
    <citation type="submission" date="2017-10" db="EMBL/GenBank/DDBJ databases">
        <title>Development of genomic resources for the powdery mildew, Erysiphe pulchra.</title>
        <authorList>
            <person name="Wadl P.A."/>
            <person name="Mack B.M."/>
            <person name="Moore G."/>
            <person name="Beltz S.B."/>
        </authorList>
    </citation>
    <scope>NUCLEOTIDE SEQUENCE [LARGE SCALE GENOMIC DNA]</scope>
    <source>
        <strain evidence="3">Cflorida</strain>
    </source>
</reference>
<evidence type="ECO:0000313" key="4">
    <source>
        <dbReference type="Proteomes" id="UP000237438"/>
    </source>
</evidence>
<proteinExistence type="predicted"/>
<gene>
    <name evidence="3" type="ORF">EPUL_005250</name>
</gene>
<dbReference type="InterPro" id="IPR016191">
    <property type="entry name" value="Ribonuclease/ribotoxin"/>
</dbReference>
<keyword evidence="1" id="KW-0540">Nuclease</keyword>
<evidence type="ECO:0000256" key="1">
    <source>
        <dbReference type="ARBA" id="ARBA00022722"/>
    </source>
</evidence>
<sequence length="357" mass="40067">MCFSYEPFVFLALTISIDPLTTFRVVFTRNSGEAVDVIAKITTDDYTRCIRRISSQIVPTYSEPENSNGYLCGHEFFTDEIIHQSIALAQVKYTSKTKYPSPSFGLLFPTDSGYLIWPITRGKKLYRSGTGNCLCSSSIQDKERQFVDVVVRGFNHNFLRCIRSRQPPKAPASDPYSKLFVPPPKSGYLCGKTFFDEKVLEGDAKIAESQASNRFNSQFPKDYSGPPYYQKCLIWPIAIDGKLYQRGAKGPYRFILSLDYKVMGVAILVGVNLKACDKITIMAKKNHDTSDYNSKYEGSGFNSDGPFFTYPVLRYGVYTQRSAGPNRVVINTNCEVVGALTELNAINIDDIKNGLLK</sequence>
<name>A0A2S4PP25_9PEZI</name>
<dbReference type="GO" id="GO:0004540">
    <property type="term" value="F:RNA nuclease activity"/>
    <property type="evidence" value="ECO:0007669"/>
    <property type="project" value="InterPro"/>
</dbReference>
<dbReference type="GO" id="GO:0016787">
    <property type="term" value="F:hydrolase activity"/>
    <property type="evidence" value="ECO:0007669"/>
    <property type="project" value="UniProtKB-KW"/>
</dbReference>
<dbReference type="SUPFAM" id="SSF53933">
    <property type="entry name" value="Microbial ribonucleases"/>
    <property type="match status" value="1"/>
</dbReference>
<dbReference type="EMBL" id="PEDP01001354">
    <property type="protein sequence ID" value="POS83788.1"/>
    <property type="molecule type" value="Genomic_DNA"/>
</dbReference>
<protein>
    <submittedName>
        <fullName evidence="3">Uncharacterized protein</fullName>
    </submittedName>
</protein>
<evidence type="ECO:0000256" key="2">
    <source>
        <dbReference type="ARBA" id="ARBA00022801"/>
    </source>
</evidence>
<comment type="caution">
    <text evidence="3">The sequence shown here is derived from an EMBL/GenBank/DDBJ whole genome shotgun (WGS) entry which is preliminary data.</text>
</comment>
<keyword evidence="4" id="KW-1185">Reference proteome</keyword>
<keyword evidence="2" id="KW-0378">Hydrolase</keyword>
<dbReference type="Gene3D" id="3.10.450.30">
    <property type="entry name" value="Microbial ribonucleases"/>
    <property type="match status" value="2"/>
</dbReference>
<dbReference type="AlphaFoldDB" id="A0A2S4PP25"/>
<feature type="non-terminal residue" evidence="3">
    <location>
        <position position="357"/>
    </location>
</feature>
<dbReference type="Proteomes" id="UP000237438">
    <property type="component" value="Unassembled WGS sequence"/>
</dbReference>
<organism evidence="3 4">
    <name type="scientific">Erysiphe pulchra</name>
    <dbReference type="NCBI Taxonomy" id="225359"/>
    <lineage>
        <taxon>Eukaryota</taxon>
        <taxon>Fungi</taxon>
        <taxon>Dikarya</taxon>
        <taxon>Ascomycota</taxon>
        <taxon>Pezizomycotina</taxon>
        <taxon>Leotiomycetes</taxon>
        <taxon>Erysiphales</taxon>
        <taxon>Erysiphaceae</taxon>
        <taxon>Erysiphe</taxon>
    </lineage>
</organism>
<accession>A0A2S4PP25</accession>